<keyword evidence="2" id="KW-1185">Reference proteome</keyword>
<dbReference type="GO" id="GO:0003855">
    <property type="term" value="F:3-dehydroquinate dehydratase activity"/>
    <property type="evidence" value="ECO:0007669"/>
    <property type="project" value="InterPro"/>
</dbReference>
<proteinExistence type="predicted"/>
<accession>A0A6A6U2Q7</accession>
<reference evidence="1" key="1">
    <citation type="journal article" date="2020" name="Stud. Mycol.">
        <title>101 Dothideomycetes genomes: a test case for predicting lifestyles and emergence of pathogens.</title>
        <authorList>
            <person name="Haridas S."/>
            <person name="Albert R."/>
            <person name="Binder M."/>
            <person name="Bloem J."/>
            <person name="Labutti K."/>
            <person name="Salamov A."/>
            <person name="Andreopoulos B."/>
            <person name="Baker S."/>
            <person name="Barry K."/>
            <person name="Bills G."/>
            <person name="Bluhm B."/>
            <person name="Cannon C."/>
            <person name="Castanera R."/>
            <person name="Culley D."/>
            <person name="Daum C."/>
            <person name="Ezra D."/>
            <person name="Gonzalez J."/>
            <person name="Henrissat B."/>
            <person name="Kuo A."/>
            <person name="Liang C."/>
            <person name="Lipzen A."/>
            <person name="Lutzoni F."/>
            <person name="Magnuson J."/>
            <person name="Mondo S."/>
            <person name="Nolan M."/>
            <person name="Ohm R."/>
            <person name="Pangilinan J."/>
            <person name="Park H.-J."/>
            <person name="Ramirez L."/>
            <person name="Alfaro M."/>
            <person name="Sun H."/>
            <person name="Tritt A."/>
            <person name="Yoshinaga Y."/>
            <person name="Zwiers L.-H."/>
            <person name="Turgeon B."/>
            <person name="Goodwin S."/>
            <person name="Spatafora J."/>
            <person name="Crous P."/>
            <person name="Grigoriev I."/>
        </authorList>
    </citation>
    <scope>NUCLEOTIDE SEQUENCE</scope>
    <source>
        <strain evidence="1">CBS 115976</strain>
    </source>
</reference>
<dbReference type="OrthoDB" id="197068at2759"/>
<dbReference type="FunFam" id="3.20.20.70:FF:000135">
    <property type="entry name" value="Pentafunctional AROM polypeptide"/>
    <property type="match status" value="1"/>
</dbReference>
<dbReference type="EMBL" id="MU004240">
    <property type="protein sequence ID" value="KAF2665697.1"/>
    <property type="molecule type" value="Genomic_DNA"/>
</dbReference>
<dbReference type="PANTHER" id="PTHR43783">
    <property type="entry name" value="UDP-N-ACETYLGLUCOSAMINE 1-CARBOXYVINYLTRANSFERASE"/>
    <property type="match status" value="1"/>
</dbReference>
<dbReference type="SUPFAM" id="SSF51569">
    <property type="entry name" value="Aldolase"/>
    <property type="match status" value="1"/>
</dbReference>
<dbReference type="AlphaFoldDB" id="A0A6A6U2Q7"/>
<protein>
    <submittedName>
        <fullName evidence="1">Aldolase</fullName>
    </submittedName>
</protein>
<evidence type="ECO:0000313" key="2">
    <source>
        <dbReference type="Proteomes" id="UP000799302"/>
    </source>
</evidence>
<sequence length="676" mass="74944">MATSTEIRTETRLRPNGAINAIRKKRSIIEIQALLNSEQPALLVVYGSEQEEFVNIVGDVLGQASCLLSGRDDIHRQDLSTIVGIPVSDFVHQWNSKDSERVVVYAHNVDGPYPPDNAITSLCHYEYLYRSSPFDRRDLSRYLSFILGQISPHRDLAKKERTSFISTTFPDVNAALPNLEILSVGADAIELRVDLLKEPLPDGSFRKIPSLEYVGEQVMTLRQRTELPIIYTTRCTNENGRFPMDDPTLFYDYLYKAIQWGCEYIDVELWLPAEIRRALSERKGATKIISAFHDFSGNFKWTAPEARELFRAGAVYGDVVKMIVVVSTMQENYELEYFRSMIQAEYSHPPLSGLNMNRAGQISRCFNKIFTPITHPLLPMIAAPGQLSAAEINSSLHSMGELPKLDFYGIGSVSPQSQSTFFEKCFNELSLPHLVISMEQAPYIDALIKQPRFGGAYLNPPVPTSRASSIHLSSSSRATGLVDTIVVRSDGLRQSFMGENAIWKGIRATLTRDFLPSAYSSRAALVLASSENDAASAVFALKSLQIGPIYTIGFKPRGTLSADVTPVTAIEDLRHFEHPFVIISALPGDKSLLVGPLLKHYSSSGRQPGVTAGKVFLDLTEGPKRGDPLAIASSLGWTAYSIDDVSAWTTVETIRLLVGQNVPYDFVRLACGRASF</sequence>
<dbReference type="InterPro" id="IPR013785">
    <property type="entry name" value="Aldolase_TIM"/>
</dbReference>
<dbReference type="Pfam" id="PF01487">
    <property type="entry name" value="DHquinase_I"/>
    <property type="match status" value="1"/>
</dbReference>
<dbReference type="Gene3D" id="3.20.20.70">
    <property type="entry name" value="Aldolase class I"/>
    <property type="match status" value="1"/>
</dbReference>
<name>A0A6A6U2Q7_9PEZI</name>
<dbReference type="Proteomes" id="UP000799302">
    <property type="component" value="Unassembled WGS sequence"/>
</dbReference>
<organism evidence="1 2">
    <name type="scientific">Microthyrium microscopicum</name>
    <dbReference type="NCBI Taxonomy" id="703497"/>
    <lineage>
        <taxon>Eukaryota</taxon>
        <taxon>Fungi</taxon>
        <taxon>Dikarya</taxon>
        <taxon>Ascomycota</taxon>
        <taxon>Pezizomycotina</taxon>
        <taxon>Dothideomycetes</taxon>
        <taxon>Dothideomycetes incertae sedis</taxon>
        <taxon>Microthyriales</taxon>
        <taxon>Microthyriaceae</taxon>
        <taxon>Microthyrium</taxon>
    </lineage>
</organism>
<dbReference type="PANTHER" id="PTHR43783:SF1">
    <property type="entry name" value="UDP-N-ACETYLGLUCOSAMINE 1-CARBOXYVINYLTRANSFERASE"/>
    <property type="match status" value="1"/>
</dbReference>
<dbReference type="InterPro" id="IPR001381">
    <property type="entry name" value="DHquinase_I"/>
</dbReference>
<evidence type="ECO:0000313" key="1">
    <source>
        <dbReference type="EMBL" id="KAF2665697.1"/>
    </source>
</evidence>
<dbReference type="NCBIfam" id="TIGR01093">
    <property type="entry name" value="aroD"/>
    <property type="match status" value="1"/>
</dbReference>
<gene>
    <name evidence="1" type="ORF">BT63DRAFT_377604</name>
</gene>
<dbReference type="InterPro" id="IPR050068">
    <property type="entry name" value="MurA_subfamily"/>
</dbReference>
<dbReference type="CDD" id="cd00502">
    <property type="entry name" value="DHQase_I"/>
    <property type="match status" value="1"/>
</dbReference>